<dbReference type="SUPFAM" id="SSF47384">
    <property type="entry name" value="Homodimeric domain of signal transducing histidine kinase"/>
    <property type="match status" value="1"/>
</dbReference>
<dbReference type="PROSITE" id="PS50109">
    <property type="entry name" value="HIS_KIN"/>
    <property type="match status" value="1"/>
</dbReference>
<evidence type="ECO:0000256" key="7">
    <source>
        <dbReference type="ARBA" id="ARBA00022840"/>
    </source>
</evidence>
<dbReference type="Gene3D" id="1.10.287.130">
    <property type="match status" value="1"/>
</dbReference>
<keyword evidence="5" id="KW-0547">Nucleotide-binding</keyword>
<name>A0A5C5WQB7_9BACT</name>
<keyword evidence="6 11" id="KW-0418">Kinase</keyword>
<dbReference type="Pfam" id="PF02518">
    <property type="entry name" value="HATPase_c"/>
    <property type="match status" value="1"/>
</dbReference>
<feature type="compositionally biased region" description="Polar residues" evidence="9">
    <location>
        <begin position="47"/>
        <end position="74"/>
    </location>
</feature>
<dbReference type="SMART" id="SM00387">
    <property type="entry name" value="HATPase_c"/>
    <property type="match status" value="1"/>
</dbReference>
<keyword evidence="7" id="KW-0067">ATP-binding</keyword>
<evidence type="ECO:0000313" key="12">
    <source>
        <dbReference type="Proteomes" id="UP000316598"/>
    </source>
</evidence>
<sequence>MWGRVPEGPSARIDYRIDVTCADPGGGFVLLKCEPVTRVDAWKRPMSVSNQGSAERRQSQSPGRFVQTAQSVPSGRSAMRPRSGQQGRLVGRSPYATSSTDEATAANAVTADASIRQMANSVARLMSETAHDLRSPLTTIRESVRLVQMGEMGGLHPDQESMLEAAIDQCDCMSQMIDEMVQLERLRTGAPRANRVWIPLDKIRSAVDETLRPWTVPRNIELLWDVIADPAVRVYADASMIRRLIVNLVVNAIRVSHQGQCVLVRFVRSRDGEMIECGVIDQGRGMSAAELKSLASDNGLASPSGEGLGLTISRQLAAVHFSSLHLRSRPGDGTEVSFQLPASGPRSVASAWVRWRLGLQLSRTKPRRVSTSEVVADHPAPVMPVPRSSVASSGHVELNHNASKPRYPDQVSAVVVSLGAAVSIDATREFQSSLQSQLQMFELAYKIDQRRWVVLLDADPTAAEAKIVAIGDAINQKTGGVRTTWSRPQAIRLDRRRAVARISDLLVREELAASRSKRVVDRNEVRLGTAPIAHSQVATDRLDVEVQRLASQMRLQSSRLQEQARNVRHGMQ</sequence>
<dbReference type="CDD" id="cd00082">
    <property type="entry name" value="HisKA"/>
    <property type="match status" value="1"/>
</dbReference>
<dbReference type="SUPFAM" id="SSF55874">
    <property type="entry name" value="ATPase domain of HSP90 chaperone/DNA topoisomerase II/histidine kinase"/>
    <property type="match status" value="1"/>
</dbReference>
<dbReference type="GO" id="GO:0005524">
    <property type="term" value="F:ATP binding"/>
    <property type="evidence" value="ECO:0007669"/>
    <property type="project" value="UniProtKB-KW"/>
</dbReference>
<organism evidence="11 12">
    <name type="scientific">Rubripirellula amarantea</name>
    <dbReference type="NCBI Taxonomy" id="2527999"/>
    <lineage>
        <taxon>Bacteria</taxon>
        <taxon>Pseudomonadati</taxon>
        <taxon>Planctomycetota</taxon>
        <taxon>Planctomycetia</taxon>
        <taxon>Pirellulales</taxon>
        <taxon>Pirellulaceae</taxon>
        <taxon>Rubripirellula</taxon>
    </lineage>
</organism>
<dbReference type="GO" id="GO:0030295">
    <property type="term" value="F:protein kinase activator activity"/>
    <property type="evidence" value="ECO:0007669"/>
    <property type="project" value="TreeGrafter"/>
</dbReference>
<dbReference type="GO" id="GO:0000156">
    <property type="term" value="F:phosphorelay response regulator activity"/>
    <property type="evidence" value="ECO:0007669"/>
    <property type="project" value="TreeGrafter"/>
</dbReference>
<dbReference type="PANTHER" id="PTHR42878:SF7">
    <property type="entry name" value="SENSOR HISTIDINE KINASE GLRK"/>
    <property type="match status" value="1"/>
</dbReference>
<dbReference type="InterPro" id="IPR036890">
    <property type="entry name" value="HATPase_C_sf"/>
</dbReference>
<dbReference type="EC" id="2.7.13.3" evidence="2"/>
<dbReference type="InterPro" id="IPR003661">
    <property type="entry name" value="HisK_dim/P_dom"/>
</dbReference>
<comment type="caution">
    <text evidence="11">The sequence shown here is derived from an EMBL/GenBank/DDBJ whole genome shotgun (WGS) entry which is preliminary data.</text>
</comment>
<dbReference type="InterPro" id="IPR050351">
    <property type="entry name" value="BphY/WalK/GraS-like"/>
</dbReference>
<evidence type="ECO:0000256" key="9">
    <source>
        <dbReference type="SAM" id="MobiDB-lite"/>
    </source>
</evidence>
<evidence type="ECO:0000259" key="10">
    <source>
        <dbReference type="PROSITE" id="PS50109"/>
    </source>
</evidence>
<dbReference type="InterPro" id="IPR004358">
    <property type="entry name" value="Sig_transdc_His_kin-like_C"/>
</dbReference>
<keyword evidence="4 11" id="KW-0808">Transferase</keyword>
<dbReference type="GO" id="GO:0000155">
    <property type="term" value="F:phosphorelay sensor kinase activity"/>
    <property type="evidence" value="ECO:0007669"/>
    <property type="project" value="InterPro"/>
</dbReference>
<evidence type="ECO:0000256" key="4">
    <source>
        <dbReference type="ARBA" id="ARBA00022679"/>
    </source>
</evidence>
<dbReference type="PRINTS" id="PR00344">
    <property type="entry name" value="BCTRLSENSOR"/>
</dbReference>
<feature type="domain" description="Histidine kinase" evidence="10">
    <location>
        <begin position="128"/>
        <end position="344"/>
    </location>
</feature>
<evidence type="ECO:0000313" key="11">
    <source>
        <dbReference type="EMBL" id="TWT52465.1"/>
    </source>
</evidence>
<evidence type="ECO:0000256" key="2">
    <source>
        <dbReference type="ARBA" id="ARBA00012438"/>
    </source>
</evidence>
<accession>A0A5C5WQB7</accession>
<evidence type="ECO:0000256" key="1">
    <source>
        <dbReference type="ARBA" id="ARBA00000085"/>
    </source>
</evidence>
<gene>
    <name evidence="11" type="primary">luxQ_1</name>
    <name evidence="11" type="ORF">Pla22_00890</name>
</gene>
<keyword evidence="12" id="KW-1185">Reference proteome</keyword>
<dbReference type="Proteomes" id="UP000316598">
    <property type="component" value="Unassembled WGS sequence"/>
</dbReference>
<dbReference type="SMART" id="SM00388">
    <property type="entry name" value="HisKA"/>
    <property type="match status" value="1"/>
</dbReference>
<evidence type="ECO:0000256" key="8">
    <source>
        <dbReference type="ARBA" id="ARBA00023012"/>
    </source>
</evidence>
<evidence type="ECO:0000256" key="3">
    <source>
        <dbReference type="ARBA" id="ARBA00022553"/>
    </source>
</evidence>
<dbReference type="AlphaFoldDB" id="A0A5C5WQB7"/>
<dbReference type="GO" id="GO:0007234">
    <property type="term" value="P:osmosensory signaling via phosphorelay pathway"/>
    <property type="evidence" value="ECO:0007669"/>
    <property type="project" value="TreeGrafter"/>
</dbReference>
<feature type="region of interest" description="Disordered" evidence="9">
    <location>
        <begin position="47"/>
        <end position="101"/>
    </location>
</feature>
<comment type="catalytic activity">
    <reaction evidence="1">
        <text>ATP + protein L-histidine = ADP + protein N-phospho-L-histidine.</text>
        <dbReference type="EC" id="2.7.13.3"/>
    </reaction>
</comment>
<dbReference type="InterPro" id="IPR005467">
    <property type="entry name" value="His_kinase_dom"/>
</dbReference>
<dbReference type="EMBL" id="SJPI01000001">
    <property type="protein sequence ID" value="TWT52465.1"/>
    <property type="molecule type" value="Genomic_DNA"/>
</dbReference>
<dbReference type="PANTHER" id="PTHR42878">
    <property type="entry name" value="TWO-COMPONENT HISTIDINE KINASE"/>
    <property type="match status" value="1"/>
</dbReference>
<dbReference type="Gene3D" id="3.30.565.10">
    <property type="entry name" value="Histidine kinase-like ATPase, C-terminal domain"/>
    <property type="match status" value="1"/>
</dbReference>
<reference evidence="11 12" key="1">
    <citation type="submission" date="2019-02" db="EMBL/GenBank/DDBJ databases">
        <title>Deep-cultivation of Planctomycetes and their phenomic and genomic characterization uncovers novel biology.</title>
        <authorList>
            <person name="Wiegand S."/>
            <person name="Jogler M."/>
            <person name="Boedeker C."/>
            <person name="Pinto D."/>
            <person name="Vollmers J."/>
            <person name="Rivas-Marin E."/>
            <person name="Kohn T."/>
            <person name="Peeters S.H."/>
            <person name="Heuer A."/>
            <person name="Rast P."/>
            <person name="Oberbeckmann S."/>
            <person name="Bunk B."/>
            <person name="Jeske O."/>
            <person name="Meyerdierks A."/>
            <person name="Storesund J.E."/>
            <person name="Kallscheuer N."/>
            <person name="Luecker S."/>
            <person name="Lage O.M."/>
            <person name="Pohl T."/>
            <person name="Merkel B.J."/>
            <person name="Hornburger P."/>
            <person name="Mueller R.-W."/>
            <person name="Bruemmer F."/>
            <person name="Labrenz M."/>
            <person name="Spormann A.M."/>
            <person name="Op Den Camp H."/>
            <person name="Overmann J."/>
            <person name="Amann R."/>
            <person name="Jetten M.S.M."/>
            <person name="Mascher T."/>
            <person name="Medema M.H."/>
            <person name="Devos D.P."/>
            <person name="Kaster A.-K."/>
            <person name="Ovreas L."/>
            <person name="Rohde M."/>
            <person name="Galperin M.Y."/>
            <person name="Jogler C."/>
        </authorList>
    </citation>
    <scope>NUCLEOTIDE SEQUENCE [LARGE SCALE GENOMIC DNA]</scope>
    <source>
        <strain evidence="11 12">Pla22</strain>
    </source>
</reference>
<dbReference type="InterPro" id="IPR003594">
    <property type="entry name" value="HATPase_dom"/>
</dbReference>
<dbReference type="OrthoDB" id="276172at2"/>
<dbReference type="Pfam" id="PF00512">
    <property type="entry name" value="HisKA"/>
    <property type="match status" value="1"/>
</dbReference>
<dbReference type="InterPro" id="IPR036097">
    <property type="entry name" value="HisK_dim/P_sf"/>
</dbReference>
<proteinExistence type="predicted"/>
<protein>
    <recommendedName>
        <fullName evidence="2">histidine kinase</fullName>
        <ecNumber evidence="2">2.7.13.3</ecNumber>
    </recommendedName>
</protein>
<keyword evidence="3" id="KW-0597">Phosphoprotein</keyword>
<feature type="region of interest" description="Disordered" evidence="9">
    <location>
        <begin position="370"/>
        <end position="390"/>
    </location>
</feature>
<keyword evidence="8" id="KW-0902">Two-component regulatory system</keyword>
<evidence type="ECO:0000256" key="6">
    <source>
        <dbReference type="ARBA" id="ARBA00022777"/>
    </source>
</evidence>
<evidence type="ECO:0000256" key="5">
    <source>
        <dbReference type="ARBA" id="ARBA00022741"/>
    </source>
</evidence>